<keyword evidence="2" id="KW-0547">Nucleotide-binding</keyword>
<dbReference type="PROSITE" id="PS50893">
    <property type="entry name" value="ABC_TRANSPORTER_2"/>
    <property type="match status" value="1"/>
</dbReference>
<sequence length="270" mass="30001">MIDLSVQTTLKGKQGSFSLDISLKSSAGRLVLFGPSGSGKTLTLQMIAGLVHPRQGHIVLDETVFFDSAKGIDMPTRSRRVGYVFQDYALFPHMTVRQNLAFALRRQKENASAGGFFSSFSTHLEEKDLEAMRNMLELLEITHLADRRPSQISGGQKQRVALARALLISPRVLLLDEPFAALDPLLRIRMRKEVSRILSDCGVPLIMITHDPEDVDAFADDLAVYANGSILAMEEDFRGRTLYVQDSLSYLTDILNRGGHADRPHGFDDV</sequence>
<name>A0A921AXL7_9BACT</name>
<dbReference type="GO" id="GO:0005524">
    <property type="term" value="F:ATP binding"/>
    <property type="evidence" value="ECO:0007669"/>
    <property type="project" value="UniProtKB-KW"/>
</dbReference>
<reference evidence="5" key="2">
    <citation type="submission" date="2021-09" db="EMBL/GenBank/DDBJ databases">
        <authorList>
            <person name="Gilroy R."/>
        </authorList>
    </citation>
    <scope>NUCLEOTIDE SEQUENCE</scope>
    <source>
        <strain evidence="5">ChiGjej2B2-19336</strain>
    </source>
</reference>
<evidence type="ECO:0000313" key="5">
    <source>
        <dbReference type="EMBL" id="HJD97732.1"/>
    </source>
</evidence>
<dbReference type="GO" id="GO:0016887">
    <property type="term" value="F:ATP hydrolysis activity"/>
    <property type="evidence" value="ECO:0007669"/>
    <property type="project" value="InterPro"/>
</dbReference>
<dbReference type="InterPro" id="IPR050093">
    <property type="entry name" value="ABC_SmlMolc_Importer"/>
</dbReference>
<organism evidence="5 6">
    <name type="scientific">Mailhella massiliensis</name>
    <dbReference type="NCBI Taxonomy" id="1903261"/>
    <lineage>
        <taxon>Bacteria</taxon>
        <taxon>Pseudomonadati</taxon>
        <taxon>Thermodesulfobacteriota</taxon>
        <taxon>Desulfovibrionia</taxon>
        <taxon>Desulfovibrionales</taxon>
        <taxon>Desulfovibrionaceae</taxon>
        <taxon>Mailhella</taxon>
    </lineage>
</organism>
<dbReference type="InterPro" id="IPR003593">
    <property type="entry name" value="AAA+_ATPase"/>
</dbReference>
<dbReference type="Pfam" id="PF00005">
    <property type="entry name" value="ABC_tran"/>
    <property type="match status" value="1"/>
</dbReference>
<evidence type="ECO:0000256" key="1">
    <source>
        <dbReference type="ARBA" id="ARBA00022448"/>
    </source>
</evidence>
<dbReference type="SUPFAM" id="SSF52540">
    <property type="entry name" value="P-loop containing nucleoside triphosphate hydrolases"/>
    <property type="match status" value="1"/>
</dbReference>
<evidence type="ECO:0000256" key="2">
    <source>
        <dbReference type="ARBA" id="ARBA00022741"/>
    </source>
</evidence>
<dbReference type="AlphaFoldDB" id="A0A921AXL7"/>
<feature type="domain" description="ABC transporter" evidence="4">
    <location>
        <begin position="1"/>
        <end position="252"/>
    </location>
</feature>
<dbReference type="Gene3D" id="3.40.50.300">
    <property type="entry name" value="P-loop containing nucleotide triphosphate hydrolases"/>
    <property type="match status" value="1"/>
</dbReference>
<comment type="caution">
    <text evidence="5">The sequence shown here is derived from an EMBL/GenBank/DDBJ whole genome shotgun (WGS) entry which is preliminary data.</text>
</comment>
<gene>
    <name evidence="5" type="ORF">K8W16_08825</name>
</gene>
<protein>
    <submittedName>
        <fullName evidence="5">ATP-binding cassette domain-containing protein</fullName>
    </submittedName>
</protein>
<dbReference type="InterPro" id="IPR027417">
    <property type="entry name" value="P-loop_NTPase"/>
</dbReference>
<keyword evidence="1" id="KW-0813">Transport</keyword>
<proteinExistence type="predicted"/>
<evidence type="ECO:0000313" key="6">
    <source>
        <dbReference type="Proteomes" id="UP000698963"/>
    </source>
</evidence>
<evidence type="ECO:0000256" key="3">
    <source>
        <dbReference type="ARBA" id="ARBA00022840"/>
    </source>
</evidence>
<accession>A0A921AXL7</accession>
<dbReference type="Proteomes" id="UP000698963">
    <property type="component" value="Unassembled WGS sequence"/>
</dbReference>
<evidence type="ECO:0000259" key="4">
    <source>
        <dbReference type="PROSITE" id="PS50893"/>
    </source>
</evidence>
<keyword evidence="3 5" id="KW-0067">ATP-binding</keyword>
<dbReference type="RefSeq" id="WP_304122778.1">
    <property type="nucleotide sequence ID" value="NZ_DYZA01000177.1"/>
</dbReference>
<dbReference type="InterPro" id="IPR017871">
    <property type="entry name" value="ABC_transporter-like_CS"/>
</dbReference>
<reference evidence="5" key="1">
    <citation type="journal article" date="2021" name="PeerJ">
        <title>Extensive microbial diversity within the chicken gut microbiome revealed by metagenomics and culture.</title>
        <authorList>
            <person name="Gilroy R."/>
            <person name="Ravi A."/>
            <person name="Getino M."/>
            <person name="Pursley I."/>
            <person name="Horton D.L."/>
            <person name="Alikhan N.F."/>
            <person name="Baker D."/>
            <person name="Gharbi K."/>
            <person name="Hall N."/>
            <person name="Watson M."/>
            <person name="Adriaenssens E.M."/>
            <person name="Foster-Nyarko E."/>
            <person name="Jarju S."/>
            <person name="Secka A."/>
            <person name="Antonio M."/>
            <person name="Oren A."/>
            <person name="Chaudhuri R.R."/>
            <person name="La Ragione R."/>
            <person name="Hildebrand F."/>
            <person name="Pallen M.J."/>
        </authorList>
    </citation>
    <scope>NUCLEOTIDE SEQUENCE</scope>
    <source>
        <strain evidence="5">ChiGjej2B2-19336</strain>
    </source>
</reference>
<dbReference type="PANTHER" id="PTHR42781">
    <property type="entry name" value="SPERMIDINE/PUTRESCINE IMPORT ATP-BINDING PROTEIN POTA"/>
    <property type="match status" value="1"/>
</dbReference>
<dbReference type="InterPro" id="IPR003439">
    <property type="entry name" value="ABC_transporter-like_ATP-bd"/>
</dbReference>
<dbReference type="EMBL" id="DYZA01000177">
    <property type="protein sequence ID" value="HJD97732.1"/>
    <property type="molecule type" value="Genomic_DNA"/>
</dbReference>
<dbReference type="PROSITE" id="PS00211">
    <property type="entry name" value="ABC_TRANSPORTER_1"/>
    <property type="match status" value="1"/>
</dbReference>
<dbReference type="SMART" id="SM00382">
    <property type="entry name" value="AAA"/>
    <property type="match status" value="1"/>
</dbReference>
<dbReference type="PANTHER" id="PTHR42781:SF4">
    <property type="entry name" value="SPERMIDINE_PUTRESCINE IMPORT ATP-BINDING PROTEIN POTA"/>
    <property type="match status" value="1"/>
</dbReference>